<evidence type="ECO:0000313" key="7">
    <source>
        <dbReference type="EMBL" id="KAJ8432546.1"/>
    </source>
</evidence>
<gene>
    <name evidence="7" type="ORF">Cgig2_009310</name>
</gene>
<dbReference type="GO" id="GO:0048254">
    <property type="term" value="P:snoRNA localization"/>
    <property type="evidence" value="ECO:0007669"/>
    <property type="project" value="TreeGrafter"/>
</dbReference>
<keyword evidence="8" id="KW-1185">Reference proteome</keyword>
<dbReference type="SUPFAM" id="SSF144232">
    <property type="entry name" value="HIT/MYND zinc finger-like"/>
    <property type="match status" value="1"/>
</dbReference>
<feature type="region of interest" description="Disordered" evidence="5">
    <location>
        <begin position="38"/>
        <end position="68"/>
    </location>
</feature>
<keyword evidence="3" id="KW-0862">Zinc</keyword>
<dbReference type="GO" id="GO:0070761">
    <property type="term" value="C:pre-snoRNP complex"/>
    <property type="evidence" value="ECO:0007669"/>
    <property type="project" value="TreeGrafter"/>
</dbReference>
<dbReference type="GO" id="GO:0008270">
    <property type="term" value="F:zinc ion binding"/>
    <property type="evidence" value="ECO:0007669"/>
    <property type="project" value="UniProtKB-UniRule"/>
</dbReference>
<dbReference type="CDD" id="cd23024">
    <property type="entry name" value="zf-HIT_ZNHIT2-3"/>
    <property type="match status" value="1"/>
</dbReference>
<evidence type="ECO:0000259" key="6">
    <source>
        <dbReference type="PROSITE" id="PS51083"/>
    </source>
</evidence>
<evidence type="ECO:0000256" key="3">
    <source>
        <dbReference type="ARBA" id="ARBA00022833"/>
    </source>
</evidence>
<evidence type="ECO:0000256" key="1">
    <source>
        <dbReference type="ARBA" id="ARBA00022723"/>
    </source>
</evidence>
<dbReference type="GO" id="GO:0000492">
    <property type="term" value="P:box C/D snoRNP assembly"/>
    <property type="evidence" value="ECO:0007669"/>
    <property type="project" value="TreeGrafter"/>
</dbReference>
<evidence type="ECO:0000313" key="8">
    <source>
        <dbReference type="Proteomes" id="UP001153076"/>
    </source>
</evidence>
<evidence type="ECO:0000256" key="4">
    <source>
        <dbReference type="PROSITE-ProRule" id="PRU00453"/>
    </source>
</evidence>
<accession>A0A9Q1JX68</accession>
<dbReference type="GO" id="GO:0005634">
    <property type="term" value="C:nucleus"/>
    <property type="evidence" value="ECO:0007669"/>
    <property type="project" value="TreeGrafter"/>
</dbReference>
<organism evidence="7 8">
    <name type="scientific">Carnegiea gigantea</name>
    <dbReference type="NCBI Taxonomy" id="171969"/>
    <lineage>
        <taxon>Eukaryota</taxon>
        <taxon>Viridiplantae</taxon>
        <taxon>Streptophyta</taxon>
        <taxon>Embryophyta</taxon>
        <taxon>Tracheophyta</taxon>
        <taxon>Spermatophyta</taxon>
        <taxon>Magnoliopsida</taxon>
        <taxon>eudicotyledons</taxon>
        <taxon>Gunneridae</taxon>
        <taxon>Pentapetalae</taxon>
        <taxon>Caryophyllales</taxon>
        <taxon>Cactineae</taxon>
        <taxon>Cactaceae</taxon>
        <taxon>Cactoideae</taxon>
        <taxon>Echinocereeae</taxon>
        <taxon>Carnegiea</taxon>
    </lineage>
</organism>
<protein>
    <recommendedName>
        <fullName evidence="6">HIT-type domain-containing protein</fullName>
    </recommendedName>
</protein>
<dbReference type="PANTHER" id="PTHR13483:SF11">
    <property type="entry name" value="ZINC FINGER HIT DOMAIN-CONTAINING PROTEIN 3"/>
    <property type="match status" value="1"/>
</dbReference>
<evidence type="ECO:0000256" key="5">
    <source>
        <dbReference type="SAM" id="MobiDB-lite"/>
    </source>
</evidence>
<dbReference type="PANTHER" id="PTHR13483">
    <property type="entry name" value="BOX C_D SNORNA PROTEIN 1-RELATED"/>
    <property type="match status" value="1"/>
</dbReference>
<dbReference type="InterPro" id="IPR051639">
    <property type="entry name" value="BCD1"/>
</dbReference>
<dbReference type="PROSITE" id="PS51083">
    <property type="entry name" value="ZF_HIT"/>
    <property type="match status" value="1"/>
</dbReference>
<dbReference type="Proteomes" id="UP001153076">
    <property type="component" value="Unassembled WGS sequence"/>
</dbReference>
<dbReference type="EMBL" id="JAKOGI010000599">
    <property type="protein sequence ID" value="KAJ8432546.1"/>
    <property type="molecule type" value="Genomic_DNA"/>
</dbReference>
<feature type="domain" description="HIT-type" evidence="6">
    <location>
        <begin position="6"/>
        <end position="39"/>
    </location>
</feature>
<proteinExistence type="predicted"/>
<name>A0A9Q1JX68_9CARY</name>
<sequence>MGPQQCKICNEAKSKYKCPACLVPYCSLTCFKKHKETPCATTKPVSGEETTKSSPVRVSSDEQQTNPQSLVERPIYVDEPIEVLEKAQLESIAASSEIRDALKNEDLQKLIRNIDNSPNAEEVSIRVHVLIVKTSAMDHSFMQESFNPLSLKGLWAWMFSAYSLTRFYLLQVPRECQPHTFVQRLLCHRGPRGSNSRSY</sequence>
<reference evidence="7" key="1">
    <citation type="submission" date="2022-04" db="EMBL/GenBank/DDBJ databases">
        <title>Carnegiea gigantea Genome sequencing and assembly v2.</title>
        <authorList>
            <person name="Copetti D."/>
            <person name="Sanderson M.J."/>
            <person name="Burquez A."/>
            <person name="Wojciechowski M.F."/>
        </authorList>
    </citation>
    <scope>NUCLEOTIDE SEQUENCE</scope>
    <source>
        <strain evidence="7">SGP5-SGP5p</strain>
        <tissue evidence="7">Aerial part</tissue>
    </source>
</reference>
<dbReference type="AlphaFoldDB" id="A0A9Q1JX68"/>
<evidence type="ECO:0000256" key="2">
    <source>
        <dbReference type="ARBA" id="ARBA00022771"/>
    </source>
</evidence>
<feature type="compositionally biased region" description="Polar residues" evidence="5">
    <location>
        <begin position="52"/>
        <end position="68"/>
    </location>
</feature>
<keyword evidence="1" id="KW-0479">Metal-binding</keyword>
<keyword evidence="2 4" id="KW-0863">Zinc-finger</keyword>
<dbReference type="Gene3D" id="3.30.60.190">
    <property type="match status" value="1"/>
</dbReference>
<comment type="caution">
    <text evidence="7">The sequence shown here is derived from an EMBL/GenBank/DDBJ whole genome shotgun (WGS) entry which is preliminary data.</text>
</comment>
<dbReference type="Pfam" id="PF04438">
    <property type="entry name" value="zf-HIT"/>
    <property type="match status" value="1"/>
</dbReference>
<dbReference type="GO" id="GO:0000463">
    <property type="term" value="P:maturation of LSU-rRNA from tricistronic rRNA transcript (SSU-rRNA, 5.8S rRNA, LSU-rRNA)"/>
    <property type="evidence" value="ECO:0007669"/>
    <property type="project" value="TreeGrafter"/>
</dbReference>
<dbReference type="InterPro" id="IPR007529">
    <property type="entry name" value="Znf_HIT"/>
</dbReference>
<dbReference type="OrthoDB" id="18412at2759"/>